<dbReference type="PANTHER" id="PTHR43201">
    <property type="entry name" value="ACYL-COA SYNTHETASE"/>
    <property type="match status" value="1"/>
</dbReference>
<dbReference type="InterPro" id="IPR025110">
    <property type="entry name" value="AMP-bd_C"/>
</dbReference>
<dbReference type="InterPro" id="IPR020845">
    <property type="entry name" value="AMP-binding_CS"/>
</dbReference>
<evidence type="ECO:0000313" key="10">
    <source>
        <dbReference type="EMBL" id="KDR21553.1"/>
    </source>
</evidence>
<accession>A0A067RET9</accession>
<dbReference type="EC" id="6.2.1.2" evidence="4"/>
<dbReference type="OMA" id="EQICAFV"/>
<feature type="domain" description="AMP-dependent synthetase/ligase" evidence="8">
    <location>
        <begin position="34"/>
        <end position="423"/>
    </location>
</feature>
<comment type="function">
    <text evidence="3">Acyl-CoA synthases catalyze the initial reaction in fatty acid metabolism, by forming a thioester with CoA. Has some preference toward medium-chain substrates. Plays a role in adipocyte differentiation.</text>
</comment>
<dbReference type="PROSITE" id="PS00455">
    <property type="entry name" value="AMP_BINDING"/>
    <property type="match status" value="1"/>
</dbReference>
<gene>
    <name evidence="10" type="ORF">L798_01707</name>
</gene>
<dbReference type="GO" id="GO:0031956">
    <property type="term" value="F:medium-chain fatty acid-CoA ligase activity"/>
    <property type="evidence" value="ECO:0007669"/>
    <property type="project" value="UniProtKB-EC"/>
</dbReference>
<evidence type="ECO:0000259" key="8">
    <source>
        <dbReference type="Pfam" id="PF00501"/>
    </source>
</evidence>
<evidence type="ECO:0000256" key="4">
    <source>
        <dbReference type="ARBA" id="ARBA00039009"/>
    </source>
</evidence>
<dbReference type="InterPro" id="IPR042099">
    <property type="entry name" value="ANL_N_sf"/>
</dbReference>
<comment type="similarity">
    <text evidence="1">Belongs to the ATP-dependent AMP-binding enzyme family.</text>
</comment>
<feature type="domain" description="AMP-binding enzyme C-terminal" evidence="9">
    <location>
        <begin position="474"/>
        <end position="546"/>
    </location>
</feature>
<dbReference type="FunCoup" id="A0A067RET9">
    <property type="interactions" value="373"/>
</dbReference>
<reference evidence="10 11" key="1">
    <citation type="journal article" date="2014" name="Nat. Commun.">
        <title>Molecular traces of alternative social organization in a termite genome.</title>
        <authorList>
            <person name="Terrapon N."/>
            <person name="Li C."/>
            <person name="Robertson H.M."/>
            <person name="Ji L."/>
            <person name="Meng X."/>
            <person name="Booth W."/>
            <person name="Chen Z."/>
            <person name="Childers C.P."/>
            <person name="Glastad K.M."/>
            <person name="Gokhale K."/>
            <person name="Gowin J."/>
            <person name="Gronenberg W."/>
            <person name="Hermansen R.A."/>
            <person name="Hu H."/>
            <person name="Hunt B.G."/>
            <person name="Huylmans A.K."/>
            <person name="Khalil S.M."/>
            <person name="Mitchell R.D."/>
            <person name="Munoz-Torres M.C."/>
            <person name="Mustard J.A."/>
            <person name="Pan H."/>
            <person name="Reese J.T."/>
            <person name="Scharf M.E."/>
            <person name="Sun F."/>
            <person name="Vogel H."/>
            <person name="Xiao J."/>
            <person name="Yang W."/>
            <person name="Yang Z."/>
            <person name="Yang Z."/>
            <person name="Zhou J."/>
            <person name="Zhu J."/>
            <person name="Brent C.S."/>
            <person name="Elsik C.G."/>
            <person name="Goodisman M.A."/>
            <person name="Liberles D.A."/>
            <person name="Roe R.M."/>
            <person name="Vargo E.L."/>
            <person name="Vilcinskas A."/>
            <person name="Wang J."/>
            <person name="Bornberg-Bauer E."/>
            <person name="Korb J."/>
            <person name="Zhang G."/>
            <person name="Liebig J."/>
        </authorList>
    </citation>
    <scope>NUCLEOTIDE SEQUENCE [LARGE SCALE GENOMIC DNA]</scope>
    <source>
        <tissue evidence="10">Whole organism</tissue>
    </source>
</reference>
<keyword evidence="11" id="KW-1185">Reference proteome</keyword>
<evidence type="ECO:0000256" key="2">
    <source>
        <dbReference type="ARBA" id="ARBA00022598"/>
    </source>
</evidence>
<evidence type="ECO:0000256" key="1">
    <source>
        <dbReference type="ARBA" id="ARBA00006432"/>
    </source>
</evidence>
<evidence type="ECO:0000256" key="3">
    <source>
        <dbReference type="ARBA" id="ARBA00037247"/>
    </source>
</evidence>
<evidence type="ECO:0000256" key="6">
    <source>
        <dbReference type="ARBA" id="ARBA00047319"/>
    </source>
</evidence>
<dbReference type="SUPFAM" id="SSF56801">
    <property type="entry name" value="Acetyl-CoA synthetase-like"/>
    <property type="match status" value="1"/>
</dbReference>
<dbReference type="eggNOG" id="KOG1177">
    <property type="taxonomic scope" value="Eukaryota"/>
</dbReference>
<dbReference type="InterPro" id="IPR000873">
    <property type="entry name" value="AMP-dep_synth/lig_dom"/>
</dbReference>
<dbReference type="InParanoid" id="A0A067RET9"/>
<evidence type="ECO:0000256" key="7">
    <source>
        <dbReference type="ARBA" id="ARBA00048277"/>
    </source>
</evidence>
<dbReference type="Pfam" id="PF13193">
    <property type="entry name" value="AMP-binding_C"/>
    <property type="match status" value="1"/>
</dbReference>
<dbReference type="Gene3D" id="3.40.50.12780">
    <property type="entry name" value="N-terminal domain of ligase-like"/>
    <property type="match status" value="1"/>
</dbReference>
<keyword evidence="2" id="KW-0436">Ligase</keyword>
<evidence type="ECO:0000259" key="9">
    <source>
        <dbReference type="Pfam" id="PF13193"/>
    </source>
</evidence>
<dbReference type="OrthoDB" id="10253115at2759"/>
<evidence type="ECO:0000256" key="5">
    <source>
        <dbReference type="ARBA" id="ARBA00039638"/>
    </source>
</evidence>
<dbReference type="STRING" id="136037.A0A067RET9"/>
<dbReference type="PANTHER" id="PTHR43201:SF5">
    <property type="entry name" value="MEDIUM-CHAIN ACYL-COA LIGASE ACSF2, MITOCHONDRIAL"/>
    <property type="match status" value="1"/>
</dbReference>
<proteinExistence type="inferred from homology"/>
<evidence type="ECO:0000313" key="11">
    <source>
        <dbReference type="Proteomes" id="UP000027135"/>
    </source>
</evidence>
<dbReference type="InterPro" id="IPR045851">
    <property type="entry name" value="AMP-bd_C_sf"/>
</dbReference>
<dbReference type="Proteomes" id="UP000027135">
    <property type="component" value="Unassembled WGS sequence"/>
</dbReference>
<comment type="catalytic activity">
    <reaction evidence="6">
        <text>octanoate + ATP + CoA = octanoyl-CoA + AMP + diphosphate</text>
        <dbReference type="Rhea" id="RHEA:33631"/>
        <dbReference type="ChEBI" id="CHEBI:25646"/>
        <dbReference type="ChEBI" id="CHEBI:30616"/>
        <dbReference type="ChEBI" id="CHEBI:33019"/>
        <dbReference type="ChEBI" id="CHEBI:57287"/>
        <dbReference type="ChEBI" id="CHEBI:57386"/>
        <dbReference type="ChEBI" id="CHEBI:456215"/>
    </reaction>
</comment>
<organism evidence="10 11">
    <name type="scientific">Zootermopsis nevadensis</name>
    <name type="common">Dampwood termite</name>
    <dbReference type="NCBI Taxonomy" id="136037"/>
    <lineage>
        <taxon>Eukaryota</taxon>
        <taxon>Metazoa</taxon>
        <taxon>Ecdysozoa</taxon>
        <taxon>Arthropoda</taxon>
        <taxon>Hexapoda</taxon>
        <taxon>Insecta</taxon>
        <taxon>Pterygota</taxon>
        <taxon>Neoptera</taxon>
        <taxon>Polyneoptera</taxon>
        <taxon>Dictyoptera</taxon>
        <taxon>Blattodea</taxon>
        <taxon>Blattoidea</taxon>
        <taxon>Termitoidae</taxon>
        <taxon>Termopsidae</taxon>
        <taxon>Zootermopsis</taxon>
    </lineage>
</organism>
<protein>
    <recommendedName>
        <fullName evidence="5">Medium-chain acyl-CoA ligase ACSF2, mitochondrial</fullName>
        <ecNumber evidence="4">6.2.1.2</ecNumber>
    </recommendedName>
</protein>
<dbReference type="AlphaFoldDB" id="A0A067RET9"/>
<dbReference type="Pfam" id="PF00501">
    <property type="entry name" value="AMP-binding"/>
    <property type="match status" value="1"/>
</dbReference>
<sequence>MVSRAPTVAFKPSYMHCSGTEPLFALTLGQLIGEAAEKWGEREAMISLYEGKRYTFKQAQEKADRLAAGLLKLGLKPGDRLGLWGPSASGWYISRFAAARAGLIAVQIDPAYQPPQLQDALAKVEAKALICAEKFKSNYYKMLLTLIPELNDCAELGVEICSSKLPTLKTLIVMSDKQYRGAYRLEDIILSADSEYIQEIHQLQTRIQPDDGCTIQFSSGTTGTPKAALLTHHNVVNNSYFLSKWMGFSMKGAKMCTVTQFCHSTGTCYGIICSLLFGYTAVLPSPIFDAMKTLEAVMQERCTHIFSTPSLYVDLITSSKVHNLIVTTLLVAAYGGAPCSQQLALQMKETLNIKQLCPSYGMTELCGVFSSRPGDSLEQTTSTVGKIIEHYEMKVVDSEGCMVPMGTPGELWVRGHGVMLGYWNDEEKTREFIRPDGWAKTGDQFVLQEDGYARIVGRVKDVIIRIGDKIFPSEIEQFFEAHPDIMEAQAFGVPDPRVGEEICVYIRLREGATVTERDIIDYSKDKVADYRIPRYIRFTNEFPRTAATGKVQKTQLLKKLLSEMNNTN</sequence>
<dbReference type="Gene3D" id="3.30.300.30">
    <property type="match status" value="1"/>
</dbReference>
<dbReference type="GO" id="GO:0006631">
    <property type="term" value="P:fatty acid metabolic process"/>
    <property type="evidence" value="ECO:0007669"/>
    <property type="project" value="TreeGrafter"/>
</dbReference>
<comment type="catalytic activity">
    <reaction evidence="7">
        <text>a medium-chain fatty acid + ATP + CoA = a medium-chain fatty acyl-CoA + AMP + diphosphate</text>
        <dbReference type="Rhea" id="RHEA:48340"/>
        <dbReference type="ChEBI" id="CHEBI:30616"/>
        <dbReference type="ChEBI" id="CHEBI:33019"/>
        <dbReference type="ChEBI" id="CHEBI:57287"/>
        <dbReference type="ChEBI" id="CHEBI:59558"/>
        <dbReference type="ChEBI" id="CHEBI:90546"/>
        <dbReference type="ChEBI" id="CHEBI:456215"/>
        <dbReference type="EC" id="6.2.1.2"/>
    </reaction>
</comment>
<dbReference type="EMBL" id="KK852549">
    <property type="protein sequence ID" value="KDR21553.1"/>
    <property type="molecule type" value="Genomic_DNA"/>
</dbReference>
<name>A0A067RET9_ZOONE</name>